<proteinExistence type="evidence at transcript level"/>
<dbReference type="GO" id="GO:0055037">
    <property type="term" value="C:recycling endosome"/>
    <property type="evidence" value="ECO:0007669"/>
    <property type="project" value="TreeGrafter"/>
</dbReference>
<feature type="domain" description="Transferrin-like" evidence="1">
    <location>
        <begin position="302"/>
        <end position="401"/>
    </location>
</feature>
<dbReference type="AlphaFoldDB" id="Q206Z4"/>
<feature type="non-terminal residue" evidence="2">
    <location>
        <position position="1"/>
    </location>
</feature>
<dbReference type="GO" id="GO:0005615">
    <property type="term" value="C:extracellular space"/>
    <property type="evidence" value="ECO:0007669"/>
    <property type="project" value="TreeGrafter"/>
</dbReference>
<dbReference type="PANTHER" id="PTHR11485">
    <property type="entry name" value="TRANSFERRIN"/>
    <property type="match status" value="1"/>
</dbReference>
<dbReference type="GO" id="GO:0005769">
    <property type="term" value="C:early endosome"/>
    <property type="evidence" value="ECO:0007669"/>
    <property type="project" value="TreeGrafter"/>
</dbReference>
<organism evidence="2">
    <name type="scientific">Chlamydomonas sp. ICE-L</name>
    <dbReference type="NCBI Taxonomy" id="309537"/>
    <lineage>
        <taxon>Eukaryota</taxon>
        <taxon>Viridiplantae</taxon>
        <taxon>Chlorophyta</taxon>
        <taxon>core chlorophytes</taxon>
        <taxon>Chlorophyceae</taxon>
        <taxon>CS clade</taxon>
        <taxon>Chlamydomonadales</taxon>
        <taxon>Chlamydomonadaceae</taxon>
        <taxon>Chlamydomonas</taxon>
    </lineage>
</organism>
<feature type="non-terminal residue" evidence="2">
    <location>
        <position position="401"/>
    </location>
</feature>
<evidence type="ECO:0000259" key="1">
    <source>
        <dbReference type="PROSITE" id="PS51408"/>
    </source>
</evidence>
<dbReference type="PROSITE" id="PS51408">
    <property type="entry name" value="TRANSFERRIN_LIKE_4"/>
    <property type="match status" value="2"/>
</dbReference>
<dbReference type="SMART" id="SM00094">
    <property type="entry name" value="TR_FER"/>
    <property type="match status" value="1"/>
</dbReference>
<dbReference type="EMBL" id="DQ408366">
    <property type="protein sequence ID" value="ABD66578.1"/>
    <property type="molecule type" value="mRNA"/>
</dbReference>
<dbReference type="Gene3D" id="3.40.190.10">
    <property type="entry name" value="Periplasmic binding protein-like II"/>
    <property type="match status" value="3"/>
</dbReference>
<dbReference type="PRINTS" id="PR00422">
    <property type="entry name" value="TRANSFERRIN"/>
</dbReference>
<sequence>KRRSQSGTADIANFGGEQLYLSNTDFGLVPVVGENYGTSGAGEGISYFGVAVVKKSWCDARTNPTFSNLKGQRSCHTGFRKTSGWTLPVGYMTANNVMSVISSNANVADDAETVAGFFSSVCAPGGSPNTNGGTYSGLCSGCGQAGCGSDSLYEGYAGAMRCMMDGNGDVAFVKQSTPIDYARNGGSAKAWSTLNQNDMRLLCPNGGCVPLNQYDSCHIAKAAARAFVARPGWASAGVGRTVVLNMGSASNSAVSSGAGLIDEDYPVSADTESLTQITGSFTSYFGASAVSAFERIRSLEAIRVCIPAGIRDFSSTVCNNFFNNKIGGAQYICVPGGDDEGCSRMISNNQADITNVGGLSMYNANKKYGLVPVVGENYGSAGAGAGVTYFGVAVVKKSWSQ</sequence>
<dbReference type="GO" id="GO:0005886">
    <property type="term" value="C:plasma membrane"/>
    <property type="evidence" value="ECO:0007669"/>
    <property type="project" value="TreeGrafter"/>
</dbReference>
<protein>
    <submittedName>
        <fullName evidence="2">Transferrin protein</fullName>
    </submittedName>
</protein>
<evidence type="ECO:0000313" key="2">
    <source>
        <dbReference type="EMBL" id="ABD66578.1"/>
    </source>
</evidence>
<dbReference type="PANTHER" id="PTHR11485:SF29">
    <property type="entry name" value="TRANSFERRIN 2"/>
    <property type="match status" value="1"/>
</dbReference>
<dbReference type="GO" id="GO:0006826">
    <property type="term" value="P:iron ion transport"/>
    <property type="evidence" value="ECO:0007669"/>
    <property type="project" value="TreeGrafter"/>
</dbReference>
<feature type="domain" description="Transferrin-like" evidence="1">
    <location>
        <begin position="1"/>
        <end position="298"/>
    </location>
</feature>
<dbReference type="CDD" id="cd13529">
    <property type="entry name" value="PBP2_transferrin"/>
    <property type="match status" value="1"/>
</dbReference>
<dbReference type="InterPro" id="IPR001156">
    <property type="entry name" value="Transferrin-like_dom"/>
</dbReference>
<name>Q206Z4_9CHLO</name>
<dbReference type="Pfam" id="PF00405">
    <property type="entry name" value="Transferrin"/>
    <property type="match status" value="2"/>
</dbReference>
<accession>Q206Z4</accession>
<dbReference type="SUPFAM" id="SSF53850">
    <property type="entry name" value="Periplasmic binding protein-like II"/>
    <property type="match status" value="2"/>
</dbReference>
<reference evidence="2" key="1">
    <citation type="submission" date="2006-02" db="EMBL/GenBank/DDBJ databases">
        <title>Transferrin gene isolated from Antarctic ice algae Chlamydomonas sp. ICE-L.</title>
        <authorList>
            <person name="Liu C."/>
            <person name="Han G."/>
            <person name="Huang X."/>
        </authorList>
    </citation>
    <scope>NUCLEOTIDE SEQUENCE</scope>
    <source>
        <strain evidence="2">ICE-L</strain>
    </source>
</reference>